<evidence type="ECO:0000256" key="2">
    <source>
        <dbReference type="SAM" id="MobiDB-lite"/>
    </source>
</evidence>
<protein>
    <submittedName>
        <fullName evidence="3">Uncharacterized protein</fullName>
    </submittedName>
</protein>
<dbReference type="AlphaFoldDB" id="A0A078AAR2"/>
<organism evidence="3 4">
    <name type="scientific">Stylonychia lemnae</name>
    <name type="common">Ciliate</name>
    <dbReference type="NCBI Taxonomy" id="5949"/>
    <lineage>
        <taxon>Eukaryota</taxon>
        <taxon>Sar</taxon>
        <taxon>Alveolata</taxon>
        <taxon>Ciliophora</taxon>
        <taxon>Intramacronucleata</taxon>
        <taxon>Spirotrichea</taxon>
        <taxon>Stichotrichia</taxon>
        <taxon>Sporadotrichida</taxon>
        <taxon>Oxytrichidae</taxon>
        <taxon>Stylonychinae</taxon>
        <taxon>Stylonychia</taxon>
    </lineage>
</organism>
<feature type="compositionally biased region" description="Polar residues" evidence="2">
    <location>
        <begin position="56"/>
        <end position="73"/>
    </location>
</feature>
<feature type="compositionally biased region" description="Polar residues" evidence="2">
    <location>
        <begin position="20"/>
        <end position="47"/>
    </location>
</feature>
<dbReference type="EMBL" id="CCKQ01007552">
    <property type="protein sequence ID" value="CDW78936.1"/>
    <property type="molecule type" value="Genomic_DNA"/>
</dbReference>
<accession>A0A078AAR2</accession>
<keyword evidence="4" id="KW-1185">Reference proteome</keyword>
<feature type="compositionally biased region" description="Low complexity" evidence="2">
    <location>
        <begin position="203"/>
        <end position="213"/>
    </location>
</feature>
<feature type="coiled-coil region" evidence="1">
    <location>
        <begin position="465"/>
        <end position="524"/>
    </location>
</feature>
<feature type="region of interest" description="Disordered" evidence="2">
    <location>
        <begin position="179"/>
        <end position="213"/>
    </location>
</feature>
<keyword evidence="1" id="KW-0175">Coiled coil</keyword>
<feature type="region of interest" description="Disordered" evidence="2">
    <location>
        <begin position="1"/>
        <end position="80"/>
    </location>
</feature>
<feature type="region of interest" description="Disordered" evidence="2">
    <location>
        <begin position="635"/>
        <end position="663"/>
    </location>
</feature>
<dbReference type="OrthoDB" id="10689781at2759"/>
<dbReference type="InParanoid" id="A0A078AAR2"/>
<reference evidence="3 4" key="1">
    <citation type="submission" date="2014-06" db="EMBL/GenBank/DDBJ databases">
        <authorList>
            <person name="Swart Estienne"/>
        </authorList>
    </citation>
    <scope>NUCLEOTIDE SEQUENCE [LARGE SCALE GENOMIC DNA]</scope>
    <source>
        <strain evidence="3 4">130c</strain>
    </source>
</reference>
<feature type="compositionally biased region" description="Basic and acidic residues" evidence="2">
    <location>
        <begin position="654"/>
        <end position="663"/>
    </location>
</feature>
<feature type="compositionally biased region" description="Polar residues" evidence="2">
    <location>
        <begin position="181"/>
        <end position="202"/>
    </location>
</feature>
<proteinExistence type="predicted"/>
<dbReference type="PANTHER" id="PTHR38019:SF1">
    <property type="entry name" value="N-ACETYLTRANSFERASE DOMAIN-CONTAINING PROTEIN"/>
    <property type="match status" value="1"/>
</dbReference>
<gene>
    <name evidence="3" type="primary">Contig7344.g7843</name>
    <name evidence="3" type="ORF">STYLEM_7921</name>
</gene>
<dbReference type="Proteomes" id="UP000039865">
    <property type="component" value="Unassembled WGS sequence"/>
</dbReference>
<feature type="region of interest" description="Disordered" evidence="2">
    <location>
        <begin position="238"/>
        <end position="261"/>
    </location>
</feature>
<feature type="compositionally biased region" description="Polar residues" evidence="2">
    <location>
        <begin position="252"/>
        <end position="261"/>
    </location>
</feature>
<dbReference type="PANTHER" id="PTHR38019">
    <property type="entry name" value="KDA ANTIGEN P200, PUTATIVE-RELATED"/>
    <property type="match status" value="1"/>
</dbReference>
<evidence type="ECO:0000313" key="4">
    <source>
        <dbReference type="Proteomes" id="UP000039865"/>
    </source>
</evidence>
<sequence>MPNIKIELSQQMQKKLMPRSNMQPLNQGRTSPISSQIQYRPQTQLSPTRKLDYQDQRQGANQTRFLNNSSNPNDENRRKQSYIPPSAAMKTLQENKTKLNIFPQTDDSIKFRKSQSPASTRNVQEINRLKQLDLIRNDIEKGFQQKCEEQKRNRSNVFEEETSDQFEKRYFDSSPYRMQHQARNQQNSTIQLGSSPSANPEISQSSSSRARKNFSSQMNDLLKTDYNSQVERRVVGTFFSSPRGGSPPQRGKNYSQLPNQNMSDPVEVLLNSPRSVKAMHQLGYKKEDLQFISKDELKAKIGNMKISKQDLDNKWSDHETKRKDRIQQVLEERKKMVKETRGRQGRDSLSHDNSFYMRSSKHSQSVAFLPSISKHELVAQKQRKEFEMSRIMKKEIDEMSIKKETEKKYEQLLKREREQLSLKSMNKVKKNEEMRKLHERIEFERQYKSELDTIQEKHEKVEFEQHLIQKRYEEMEKRREQERKREFEIKVKEQQFKMKTQQILEEQEDKIEKKRESLERFLVEKDEHIKVQEINKESEIIKRKEDKIRGIYRTLEKNTYIKEKRKQDWLDKALDYEDKLQKREYDQFMEHQKRLDEIKKQNYYRETVKKRNNDMLDEKKSKTLWKLEKLDLRGSMQQKEQRGDKGGRVSVNSEGERGNRYSY</sequence>
<evidence type="ECO:0000256" key="1">
    <source>
        <dbReference type="SAM" id="Coils"/>
    </source>
</evidence>
<evidence type="ECO:0000313" key="3">
    <source>
        <dbReference type="EMBL" id="CDW78936.1"/>
    </source>
</evidence>
<name>A0A078AAR2_STYLE</name>